<evidence type="ECO:0000313" key="1">
    <source>
        <dbReference type="EMBL" id="KAJ4705499.1"/>
    </source>
</evidence>
<accession>A0ACC1X479</accession>
<dbReference type="EMBL" id="CM051405">
    <property type="protein sequence ID" value="KAJ4705499.1"/>
    <property type="molecule type" value="Genomic_DNA"/>
</dbReference>
<dbReference type="Proteomes" id="UP001164539">
    <property type="component" value="Chromosome 12"/>
</dbReference>
<evidence type="ECO:0000313" key="2">
    <source>
        <dbReference type="Proteomes" id="UP001164539"/>
    </source>
</evidence>
<keyword evidence="1" id="KW-0675">Receptor</keyword>
<organism evidence="1 2">
    <name type="scientific">Melia azedarach</name>
    <name type="common">Chinaberry tree</name>
    <dbReference type="NCBI Taxonomy" id="155640"/>
    <lineage>
        <taxon>Eukaryota</taxon>
        <taxon>Viridiplantae</taxon>
        <taxon>Streptophyta</taxon>
        <taxon>Embryophyta</taxon>
        <taxon>Tracheophyta</taxon>
        <taxon>Spermatophyta</taxon>
        <taxon>Magnoliopsida</taxon>
        <taxon>eudicotyledons</taxon>
        <taxon>Gunneridae</taxon>
        <taxon>Pentapetalae</taxon>
        <taxon>rosids</taxon>
        <taxon>malvids</taxon>
        <taxon>Sapindales</taxon>
        <taxon>Meliaceae</taxon>
        <taxon>Melia</taxon>
    </lineage>
</organism>
<keyword evidence="2" id="KW-1185">Reference proteome</keyword>
<comment type="caution">
    <text evidence="1">The sequence shown here is derived from an EMBL/GenBank/DDBJ whole genome shotgun (WGS) entry which is preliminary data.</text>
</comment>
<gene>
    <name evidence="1" type="ORF">OWV82_022266</name>
</gene>
<name>A0ACC1X479_MELAZ</name>
<sequence>MEVPSTDVEVVPEKIEDKKDGGLSHHCNLFDTEIVHKIAQVFLPGLASACVDNTTGGIFRTPGAVAVDIRTEMIEYLTKRSETFVAESVILEDPEIEVSDHPYDIISDFVDDFASTKRNFFSRVSGWLLSDKREDKIDDFVQEMEISGFWSIDRREAVAQIILKNVDFKNEFHCDMKFNSAKELNEHVTNCGFRSMICENEGCNAKFSASHLEKHDSVCPFKIIPCEQKCPVSLMRREMDRHCITVCSMKLANCPFYAVGCQSTIPQCSVQQHRRDDLHSHLLYILQKIHRDRSTKDLKRRVEQLEESSFDKLAEASDVRSLTSAIRDLEAKLGPIEGSTVNEDDEDEKLAVERKINQEVKGNEERKINQEVESNGNRKADGGKVNGGKVDEKGEVHGESKCNYQGKINAEGQVDGEGKINEEAKINGGKVSEELKINGGKTNEAGKVSEEGKSNEEEKFNGGKMNDHVETITEGKTNEAWKVSEVKIEEEKINNEEGKMSELGRTNEPEKVNEEGKVSEERKINEGINELKISEEEKTSTGKVEKGKGNEEGETTESEKVNKEGQVSEESKIDDVNEGVSEVKINEEKTNTGKVNEGKMNEQGKANEEGETRGSRES</sequence>
<proteinExistence type="predicted"/>
<protein>
    <submittedName>
        <fullName evidence="1">TNF receptor-associated factor like</fullName>
    </submittedName>
</protein>
<reference evidence="1 2" key="1">
    <citation type="journal article" date="2023" name="Science">
        <title>Complex scaffold remodeling in plant triterpene biosynthesis.</title>
        <authorList>
            <person name="De La Pena R."/>
            <person name="Hodgson H."/>
            <person name="Liu J.C."/>
            <person name="Stephenson M.J."/>
            <person name="Martin A.C."/>
            <person name="Owen C."/>
            <person name="Harkess A."/>
            <person name="Leebens-Mack J."/>
            <person name="Jimenez L.E."/>
            <person name="Osbourn A."/>
            <person name="Sattely E.S."/>
        </authorList>
    </citation>
    <scope>NUCLEOTIDE SEQUENCE [LARGE SCALE GENOMIC DNA]</scope>
    <source>
        <strain evidence="2">cv. JPN11</strain>
        <tissue evidence="1">Leaf</tissue>
    </source>
</reference>